<name>A0AC61QYK0_9FIRM</name>
<evidence type="ECO:0000313" key="1">
    <source>
        <dbReference type="EMBL" id="TGX98406.1"/>
    </source>
</evidence>
<keyword evidence="2" id="KW-1185">Reference proteome</keyword>
<organism evidence="1 2">
    <name type="scientific">Hominisplanchenecus murintestinalis</name>
    <dbReference type="NCBI Taxonomy" id="2941517"/>
    <lineage>
        <taxon>Bacteria</taxon>
        <taxon>Bacillati</taxon>
        <taxon>Bacillota</taxon>
        <taxon>Clostridia</taxon>
        <taxon>Lachnospirales</taxon>
        <taxon>Lachnospiraceae</taxon>
        <taxon>Hominisplanchenecus</taxon>
    </lineage>
</organism>
<evidence type="ECO:0000313" key="2">
    <source>
        <dbReference type="Proteomes" id="UP000307720"/>
    </source>
</evidence>
<dbReference type="EMBL" id="SRZB01000018">
    <property type="protein sequence ID" value="TGX98406.1"/>
    <property type="molecule type" value="Genomic_DNA"/>
</dbReference>
<reference evidence="1" key="1">
    <citation type="submission" date="2019-04" db="EMBL/GenBank/DDBJ databases">
        <title>Microbes associate with the intestines of laboratory mice.</title>
        <authorList>
            <person name="Navarre W."/>
            <person name="Wong E."/>
            <person name="Huang K."/>
            <person name="Tropini C."/>
            <person name="Ng K."/>
            <person name="Yu B."/>
        </authorList>
    </citation>
    <scope>NUCLEOTIDE SEQUENCE</scope>
    <source>
        <strain evidence="1">NM72_1-8</strain>
    </source>
</reference>
<dbReference type="Proteomes" id="UP000307720">
    <property type="component" value="Unassembled WGS sequence"/>
</dbReference>
<sequence>MDFKQMRNVDVRTVERESLADISKIHIDPRMPREQRLADFVRQIGNPYCYRCGKVVVKVSFAETDATLEDRLEHYLKTL</sequence>
<protein>
    <submittedName>
        <fullName evidence="1">Uncharacterized protein</fullName>
    </submittedName>
</protein>
<accession>A0AC61QYK0</accession>
<proteinExistence type="predicted"/>
<gene>
    <name evidence="1" type="ORF">E5357_09155</name>
</gene>
<comment type="caution">
    <text evidence="1">The sequence shown here is derived from an EMBL/GenBank/DDBJ whole genome shotgun (WGS) entry which is preliminary data.</text>
</comment>